<reference evidence="2" key="2">
    <citation type="submission" date="2015-01" db="EMBL/GenBank/DDBJ databases">
        <title>Evolutionary Origins and Diversification of the Mycorrhizal Mutualists.</title>
        <authorList>
            <consortium name="DOE Joint Genome Institute"/>
            <consortium name="Mycorrhizal Genomics Consortium"/>
            <person name="Kohler A."/>
            <person name="Kuo A."/>
            <person name="Nagy L.G."/>
            <person name="Floudas D."/>
            <person name="Copeland A."/>
            <person name="Barry K.W."/>
            <person name="Cichocki N."/>
            <person name="Veneault-Fourrey C."/>
            <person name="LaButti K."/>
            <person name="Lindquist E.A."/>
            <person name="Lipzen A."/>
            <person name="Lundell T."/>
            <person name="Morin E."/>
            <person name="Murat C."/>
            <person name="Riley R."/>
            <person name="Ohm R."/>
            <person name="Sun H."/>
            <person name="Tunlid A."/>
            <person name="Henrissat B."/>
            <person name="Grigoriev I.V."/>
            <person name="Hibbett D.S."/>
            <person name="Martin F."/>
        </authorList>
    </citation>
    <scope>NUCLEOTIDE SEQUENCE [LARGE SCALE GENOMIC DNA]</scope>
    <source>
        <strain evidence="2">Marx 270</strain>
    </source>
</reference>
<organism evidence="1 2">
    <name type="scientific">Pisolithus tinctorius Marx 270</name>
    <dbReference type="NCBI Taxonomy" id="870435"/>
    <lineage>
        <taxon>Eukaryota</taxon>
        <taxon>Fungi</taxon>
        <taxon>Dikarya</taxon>
        <taxon>Basidiomycota</taxon>
        <taxon>Agaricomycotina</taxon>
        <taxon>Agaricomycetes</taxon>
        <taxon>Agaricomycetidae</taxon>
        <taxon>Boletales</taxon>
        <taxon>Sclerodermatineae</taxon>
        <taxon>Pisolithaceae</taxon>
        <taxon>Pisolithus</taxon>
    </lineage>
</organism>
<sequence>MRQTFKNNIHHHALDGRNLGLPFVMQPGKVLLPVPIAPISEGLQPHPAVTFSCSLT</sequence>
<dbReference type="Proteomes" id="UP000054217">
    <property type="component" value="Unassembled WGS sequence"/>
</dbReference>
<name>A0A0C3J5X9_PISTI</name>
<dbReference type="InParanoid" id="A0A0C3J5X9"/>
<evidence type="ECO:0000313" key="1">
    <source>
        <dbReference type="EMBL" id="KIN93126.1"/>
    </source>
</evidence>
<dbReference type="HOGENOM" id="CLU_3015151_0_0_1"/>
<accession>A0A0C3J5X9</accession>
<keyword evidence="2" id="KW-1185">Reference proteome</keyword>
<reference evidence="1 2" key="1">
    <citation type="submission" date="2014-04" db="EMBL/GenBank/DDBJ databases">
        <authorList>
            <consortium name="DOE Joint Genome Institute"/>
            <person name="Kuo A."/>
            <person name="Kohler A."/>
            <person name="Costa M.D."/>
            <person name="Nagy L.G."/>
            <person name="Floudas D."/>
            <person name="Copeland A."/>
            <person name="Barry K.W."/>
            <person name="Cichocki N."/>
            <person name="Veneault-Fourrey C."/>
            <person name="LaButti K."/>
            <person name="Lindquist E.A."/>
            <person name="Lipzen A."/>
            <person name="Lundell T."/>
            <person name="Morin E."/>
            <person name="Murat C."/>
            <person name="Sun H."/>
            <person name="Tunlid A."/>
            <person name="Henrissat B."/>
            <person name="Grigoriev I.V."/>
            <person name="Hibbett D.S."/>
            <person name="Martin F."/>
            <person name="Nordberg H.P."/>
            <person name="Cantor M.N."/>
            <person name="Hua S.X."/>
        </authorList>
    </citation>
    <scope>NUCLEOTIDE SEQUENCE [LARGE SCALE GENOMIC DNA]</scope>
    <source>
        <strain evidence="1 2">Marx 270</strain>
    </source>
</reference>
<dbReference type="EMBL" id="KN832219">
    <property type="protein sequence ID" value="KIN93126.1"/>
    <property type="molecule type" value="Genomic_DNA"/>
</dbReference>
<dbReference type="AlphaFoldDB" id="A0A0C3J5X9"/>
<proteinExistence type="predicted"/>
<evidence type="ECO:0000313" key="2">
    <source>
        <dbReference type="Proteomes" id="UP000054217"/>
    </source>
</evidence>
<protein>
    <submittedName>
        <fullName evidence="1">Uncharacterized protein</fullName>
    </submittedName>
</protein>
<gene>
    <name evidence="1" type="ORF">M404DRAFT_1009182</name>
</gene>